<dbReference type="PANTHER" id="PTHR43326:SF1">
    <property type="entry name" value="METHIONINE--TRNA LIGASE, MITOCHONDRIAL"/>
    <property type="match status" value="1"/>
</dbReference>
<dbReference type="InterPro" id="IPR023457">
    <property type="entry name" value="Met-tRNA_synth_2"/>
</dbReference>
<evidence type="ECO:0000256" key="7">
    <source>
        <dbReference type="ARBA" id="ARBA00023146"/>
    </source>
</evidence>
<dbReference type="GO" id="GO:0004825">
    <property type="term" value="F:methionine-tRNA ligase activity"/>
    <property type="evidence" value="ECO:0007669"/>
    <property type="project" value="UniProtKB-EC"/>
</dbReference>
<evidence type="ECO:0000259" key="11">
    <source>
        <dbReference type="Pfam" id="PF09334"/>
    </source>
</evidence>
<dbReference type="OMA" id="MDTQAFC"/>
<dbReference type="PRINTS" id="PR01041">
    <property type="entry name" value="TRNASYNTHMET"/>
</dbReference>
<proteinExistence type="inferred from homology"/>
<evidence type="ECO:0000256" key="10">
    <source>
        <dbReference type="RuleBase" id="RU363039"/>
    </source>
</evidence>
<dbReference type="InterPro" id="IPR014729">
    <property type="entry name" value="Rossmann-like_a/b/a_fold"/>
</dbReference>
<dbReference type="Pfam" id="PF09334">
    <property type="entry name" value="tRNA-synt_1g"/>
    <property type="match status" value="1"/>
</dbReference>
<evidence type="ECO:0000313" key="12">
    <source>
        <dbReference type="EMBL" id="ORY87585.1"/>
    </source>
</evidence>
<comment type="caution">
    <text evidence="12">The sequence shown here is derived from an EMBL/GenBank/DDBJ whole genome shotgun (WGS) entry which is preliminary data.</text>
</comment>
<keyword evidence="7 10" id="KW-0030">Aminoacyl-tRNA synthetase</keyword>
<dbReference type="Gene3D" id="2.170.220.10">
    <property type="match status" value="1"/>
</dbReference>
<name>A0A1Y2FY40_PROLT</name>
<evidence type="ECO:0000313" key="13">
    <source>
        <dbReference type="Proteomes" id="UP000193685"/>
    </source>
</evidence>
<dbReference type="OrthoDB" id="24670at2759"/>
<dbReference type="FunFam" id="2.170.220.10:FF:000001">
    <property type="entry name" value="methionine--tRNA ligase, mitochondrial"/>
    <property type="match status" value="1"/>
</dbReference>
<comment type="similarity">
    <text evidence="1 10">Belongs to the class-I aminoacyl-tRNA synthetase family.</text>
</comment>
<dbReference type="InterPro" id="IPR015413">
    <property type="entry name" value="Methionyl/Leucyl_tRNA_Synth"/>
</dbReference>
<dbReference type="EMBL" id="MCFI01000001">
    <property type="protein sequence ID" value="ORY87585.1"/>
    <property type="molecule type" value="Genomic_DNA"/>
</dbReference>
<dbReference type="AlphaFoldDB" id="A0A1Y2FY40"/>
<evidence type="ECO:0000256" key="3">
    <source>
        <dbReference type="ARBA" id="ARBA00022598"/>
    </source>
</evidence>
<dbReference type="GeneID" id="63784039"/>
<comment type="catalytic activity">
    <reaction evidence="8">
        <text>tRNA(Met) + L-methionine + ATP = L-methionyl-tRNA(Met) + AMP + diphosphate</text>
        <dbReference type="Rhea" id="RHEA:13481"/>
        <dbReference type="Rhea" id="RHEA-COMP:9667"/>
        <dbReference type="Rhea" id="RHEA-COMP:9698"/>
        <dbReference type="ChEBI" id="CHEBI:30616"/>
        <dbReference type="ChEBI" id="CHEBI:33019"/>
        <dbReference type="ChEBI" id="CHEBI:57844"/>
        <dbReference type="ChEBI" id="CHEBI:78442"/>
        <dbReference type="ChEBI" id="CHEBI:78530"/>
        <dbReference type="ChEBI" id="CHEBI:456215"/>
        <dbReference type="EC" id="6.1.1.10"/>
    </reaction>
</comment>
<keyword evidence="13" id="KW-1185">Reference proteome</keyword>
<keyword evidence="4 10" id="KW-0547">Nucleotide-binding</keyword>
<dbReference type="CDD" id="cd00814">
    <property type="entry name" value="MetRS_core"/>
    <property type="match status" value="1"/>
</dbReference>
<evidence type="ECO:0000256" key="8">
    <source>
        <dbReference type="ARBA" id="ARBA00047364"/>
    </source>
</evidence>
<dbReference type="EC" id="6.1.1.10" evidence="2"/>
<accession>A0A1Y2FY40</accession>
<sequence>MLKPRCACSLLFKSLLSRRHIRYSSSETKPFYITTPIFYVNAKPHIGHLYTEVLSDVLRRHQLFAGQQATLLTGTDEHGMKVAQAAQVANKSPKEFCDSAAEVFKDLPGRANVHYDRFIRTTDADHKLAVEAFWRKLEERGYIYKGSHSGWYSISDETFYPESSIKRNVHPETGEEVVTSQETGSLVKWTKEENYHFRLSSMKQALLDLYKSKPDFILPQIRYDDIIRSVEAGLSDLSISRPSERLTWGLPVPGDSSQTIYVWLDALVNYITAAGYPDLASMESQRLWPADLQVIGKDIMRFHCIYWPAFLLAAELPVQRQVLSHAHWTVDNMKMSKSIGNVVDPWEAISHYGVDAVRYYLMRDGRLENDGSYSSSNVILRYNTELVGGVGNLVQRITSTAFAELAAMPRPVPATCSPKVAEFAQAVDTYAASYADNMGKQFLIHKALQDIVDLVYKCNTFFQHSAPWFKDIPLEERRAALYAGQEGARVAALLLQAIVPDAACALLDRLGVKADKRTLPFAKFGTDDTYSPVASRDRMFTLLVDSEKVVDNADTKAIKNGIK</sequence>
<gene>
    <name evidence="12" type="ORF">BCR37DRAFT_342654</name>
</gene>
<dbReference type="InterPro" id="IPR014758">
    <property type="entry name" value="Met-tRNA_synth"/>
</dbReference>
<dbReference type="GO" id="GO:0005524">
    <property type="term" value="F:ATP binding"/>
    <property type="evidence" value="ECO:0007669"/>
    <property type="project" value="UniProtKB-KW"/>
</dbReference>
<dbReference type="SUPFAM" id="SSF47323">
    <property type="entry name" value="Anticodon-binding domain of a subclass of class I aminoacyl-tRNA synthetases"/>
    <property type="match status" value="1"/>
</dbReference>
<evidence type="ECO:0000256" key="4">
    <source>
        <dbReference type="ARBA" id="ARBA00022741"/>
    </source>
</evidence>
<dbReference type="Gene3D" id="1.10.730.10">
    <property type="entry name" value="Isoleucyl-tRNA Synthetase, Domain 1"/>
    <property type="match status" value="1"/>
</dbReference>
<evidence type="ECO:0000256" key="1">
    <source>
        <dbReference type="ARBA" id="ARBA00005594"/>
    </source>
</evidence>
<dbReference type="STRING" id="56484.A0A1Y2FY40"/>
<organism evidence="12 13">
    <name type="scientific">Protomyces lactucae-debilis</name>
    <dbReference type="NCBI Taxonomy" id="2754530"/>
    <lineage>
        <taxon>Eukaryota</taxon>
        <taxon>Fungi</taxon>
        <taxon>Dikarya</taxon>
        <taxon>Ascomycota</taxon>
        <taxon>Taphrinomycotina</taxon>
        <taxon>Taphrinomycetes</taxon>
        <taxon>Taphrinales</taxon>
        <taxon>Protomycetaceae</taxon>
        <taxon>Protomyces</taxon>
    </lineage>
</organism>
<evidence type="ECO:0000256" key="5">
    <source>
        <dbReference type="ARBA" id="ARBA00022840"/>
    </source>
</evidence>
<dbReference type="RefSeq" id="XP_040728080.1">
    <property type="nucleotide sequence ID" value="XM_040867440.1"/>
</dbReference>
<dbReference type="NCBIfam" id="TIGR00398">
    <property type="entry name" value="metG"/>
    <property type="match status" value="1"/>
</dbReference>
<reference evidence="12 13" key="1">
    <citation type="submission" date="2016-07" db="EMBL/GenBank/DDBJ databases">
        <title>Pervasive Adenine N6-methylation of Active Genes in Fungi.</title>
        <authorList>
            <consortium name="DOE Joint Genome Institute"/>
            <person name="Mondo S.J."/>
            <person name="Dannebaum R.O."/>
            <person name="Kuo R.C."/>
            <person name="Labutti K."/>
            <person name="Haridas S."/>
            <person name="Kuo A."/>
            <person name="Salamov A."/>
            <person name="Ahrendt S.R."/>
            <person name="Lipzen A."/>
            <person name="Sullivan W."/>
            <person name="Andreopoulos W.B."/>
            <person name="Clum A."/>
            <person name="Lindquist E."/>
            <person name="Daum C."/>
            <person name="Ramamoorthy G.K."/>
            <person name="Gryganskyi A."/>
            <person name="Culley D."/>
            <person name="Magnuson J.K."/>
            <person name="James T.Y."/>
            <person name="O'Malley M.A."/>
            <person name="Stajich J.E."/>
            <person name="Spatafora J.W."/>
            <person name="Visel A."/>
            <person name="Grigoriev I.V."/>
        </authorList>
    </citation>
    <scope>NUCLEOTIDE SEQUENCE [LARGE SCALE GENOMIC DNA]</scope>
    <source>
        <strain evidence="12 13">12-1054</strain>
    </source>
</reference>
<protein>
    <recommendedName>
        <fullName evidence="9">Probable methionine--tRNA ligase, mitochondrial</fullName>
        <ecNumber evidence="2">6.1.1.10</ecNumber>
    </recommendedName>
</protein>
<dbReference type="InterPro" id="IPR009080">
    <property type="entry name" value="tRNAsynth_Ia_anticodon-bd"/>
</dbReference>
<dbReference type="Proteomes" id="UP000193685">
    <property type="component" value="Unassembled WGS sequence"/>
</dbReference>
<dbReference type="Gene3D" id="3.40.50.620">
    <property type="entry name" value="HUPs"/>
    <property type="match status" value="1"/>
</dbReference>
<keyword evidence="3 10" id="KW-0436">Ligase</keyword>
<evidence type="ECO:0000256" key="6">
    <source>
        <dbReference type="ARBA" id="ARBA00022917"/>
    </source>
</evidence>
<dbReference type="GO" id="GO:0006431">
    <property type="term" value="P:methionyl-tRNA aminoacylation"/>
    <property type="evidence" value="ECO:0007669"/>
    <property type="project" value="InterPro"/>
</dbReference>
<dbReference type="PANTHER" id="PTHR43326">
    <property type="entry name" value="METHIONYL-TRNA SYNTHETASE"/>
    <property type="match status" value="1"/>
</dbReference>
<dbReference type="GO" id="GO:0005739">
    <property type="term" value="C:mitochondrion"/>
    <property type="evidence" value="ECO:0007669"/>
    <property type="project" value="UniProtKB-ARBA"/>
</dbReference>
<evidence type="ECO:0000256" key="2">
    <source>
        <dbReference type="ARBA" id="ARBA00012838"/>
    </source>
</evidence>
<dbReference type="SUPFAM" id="SSF52374">
    <property type="entry name" value="Nucleotidylyl transferase"/>
    <property type="match status" value="1"/>
</dbReference>
<feature type="domain" description="Methionyl/Leucyl tRNA synthetase" evidence="11">
    <location>
        <begin position="32"/>
        <end position="397"/>
    </location>
</feature>
<dbReference type="InterPro" id="IPR033911">
    <property type="entry name" value="MetRS_core"/>
</dbReference>
<keyword evidence="5 10" id="KW-0067">ATP-binding</keyword>
<keyword evidence="6 10" id="KW-0648">Protein biosynthesis</keyword>
<evidence type="ECO:0000256" key="9">
    <source>
        <dbReference type="ARBA" id="ARBA00068817"/>
    </source>
</evidence>